<dbReference type="eggNOG" id="KOG0823">
    <property type="taxonomic scope" value="Eukaryota"/>
</dbReference>
<comment type="pathway">
    <text evidence="3">Protein modification; protein ubiquitination.</text>
</comment>
<dbReference type="GO" id="GO:0016567">
    <property type="term" value="P:protein ubiquitination"/>
    <property type="evidence" value="ECO:0007669"/>
    <property type="project" value="UniProtKB-UniPathway"/>
</dbReference>
<feature type="domain" description="RING-type" evidence="13">
    <location>
        <begin position="12"/>
        <end position="53"/>
    </location>
</feature>
<keyword evidence="7 11" id="KW-0863">Zinc-finger</keyword>
<dbReference type="SUPFAM" id="SSF57850">
    <property type="entry name" value="RING/U-box"/>
    <property type="match status" value="1"/>
</dbReference>
<comment type="catalytic activity">
    <reaction evidence="1">
        <text>S-ubiquitinyl-[E2 ubiquitin-conjugating enzyme]-L-cysteine + [acceptor protein]-L-lysine = [E2 ubiquitin-conjugating enzyme]-L-cysteine + N(6)-ubiquitinyl-[acceptor protein]-L-lysine.</text>
        <dbReference type="EC" id="2.3.2.27"/>
    </reaction>
</comment>
<dbReference type="GO" id="GO:0006511">
    <property type="term" value="P:ubiquitin-dependent protein catabolic process"/>
    <property type="evidence" value="ECO:0007669"/>
    <property type="project" value="InterPro"/>
</dbReference>
<dbReference type="GO" id="GO:0061630">
    <property type="term" value="F:ubiquitin protein ligase activity"/>
    <property type="evidence" value="ECO:0007669"/>
    <property type="project" value="UniProtKB-EC"/>
</dbReference>
<dbReference type="InterPro" id="IPR027370">
    <property type="entry name" value="Znf-RING_euk"/>
</dbReference>
<evidence type="ECO:0000313" key="15">
    <source>
        <dbReference type="Proteomes" id="UP000001514"/>
    </source>
</evidence>
<dbReference type="InParanoid" id="D8T4Y7"/>
<dbReference type="PANTHER" id="PTHR12313">
    <property type="entry name" value="E3 UBIQUITIN-PROTEIN LIGASE RNF5-RELATED"/>
    <property type="match status" value="1"/>
</dbReference>
<dbReference type="HOGENOM" id="CLU_055198_3_1_1"/>
<sequence length="98" mass="10931">DDRDQAAGSFDCNICLELAQDPVVTLCGHLFCWPCLYKWTQLRSICKECPVCKAPVHEDKVIPLYGRGCVESSSDHRDHATSSVPEMEIPSRPPGQRS</sequence>
<dbReference type="KEGG" id="smo:SELMODRAFT_49525"/>
<evidence type="ECO:0000256" key="2">
    <source>
        <dbReference type="ARBA" id="ARBA00004308"/>
    </source>
</evidence>
<feature type="non-terminal residue" evidence="14">
    <location>
        <position position="98"/>
    </location>
</feature>
<keyword evidence="10" id="KW-0472">Membrane</keyword>
<keyword evidence="8" id="KW-0833">Ubl conjugation pathway</keyword>
<evidence type="ECO:0000256" key="6">
    <source>
        <dbReference type="ARBA" id="ARBA00022723"/>
    </source>
</evidence>
<dbReference type="InterPro" id="IPR017907">
    <property type="entry name" value="Znf_RING_CS"/>
</dbReference>
<keyword evidence="15" id="KW-1185">Reference proteome</keyword>
<evidence type="ECO:0000256" key="11">
    <source>
        <dbReference type="PROSITE-ProRule" id="PRU00175"/>
    </source>
</evidence>
<evidence type="ECO:0000256" key="7">
    <source>
        <dbReference type="ARBA" id="ARBA00022771"/>
    </source>
</evidence>
<dbReference type="Pfam" id="PF13445">
    <property type="entry name" value="zf-RING_UBOX"/>
    <property type="match status" value="1"/>
</dbReference>
<dbReference type="InterPro" id="IPR045103">
    <property type="entry name" value="RNF5/RNF185-like"/>
</dbReference>
<dbReference type="UniPathway" id="UPA00143"/>
<feature type="non-terminal residue" evidence="14">
    <location>
        <position position="1"/>
    </location>
</feature>
<proteinExistence type="predicted"/>
<evidence type="ECO:0000259" key="13">
    <source>
        <dbReference type="PROSITE" id="PS50089"/>
    </source>
</evidence>
<keyword evidence="5" id="KW-0808">Transferase</keyword>
<evidence type="ECO:0000256" key="3">
    <source>
        <dbReference type="ARBA" id="ARBA00004906"/>
    </source>
</evidence>
<evidence type="ECO:0000256" key="4">
    <source>
        <dbReference type="ARBA" id="ARBA00012483"/>
    </source>
</evidence>
<name>D8T4Y7_SELML</name>
<dbReference type="AlphaFoldDB" id="D8T4Y7"/>
<dbReference type="Gene3D" id="3.30.40.10">
    <property type="entry name" value="Zinc/RING finger domain, C3HC4 (zinc finger)"/>
    <property type="match status" value="1"/>
</dbReference>
<dbReference type="Gramene" id="EFJ08313">
    <property type="protein sequence ID" value="EFJ08313"/>
    <property type="gene ID" value="SELMODRAFT_49525"/>
</dbReference>
<gene>
    <name evidence="14" type="ORF">SELMODRAFT_49525</name>
</gene>
<accession>D8T4Y7</accession>
<evidence type="ECO:0000256" key="5">
    <source>
        <dbReference type="ARBA" id="ARBA00022679"/>
    </source>
</evidence>
<dbReference type="PROSITE" id="PS50089">
    <property type="entry name" value="ZF_RING_2"/>
    <property type="match status" value="1"/>
</dbReference>
<evidence type="ECO:0000256" key="12">
    <source>
        <dbReference type="SAM" id="MobiDB-lite"/>
    </source>
</evidence>
<comment type="subcellular location">
    <subcellularLocation>
        <location evidence="2">Endomembrane system</location>
    </subcellularLocation>
</comment>
<dbReference type="InterPro" id="IPR001841">
    <property type="entry name" value="Znf_RING"/>
</dbReference>
<dbReference type="GO" id="GO:0005783">
    <property type="term" value="C:endoplasmic reticulum"/>
    <property type="evidence" value="ECO:0007669"/>
    <property type="project" value="InterPro"/>
</dbReference>
<evidence type="ECO:0000256" key="10">
    <source>
        <dbReference type="ARBA" id="ARBA00023136"/>
    </source>
</evidence>
<dbReference type="InterPro" id="IPR013083">
    <property type="entry name" value="Znf_RING/FYVE/PHD"/>
</dbReference>
<feature type="region of interest" description="Disordered" evidence="12">
    <location>
        <begin position="70"/>
        <end position="98"/>
    </location>
</feature>
<dbReference type="GO" id="GO:0008270">
    <property type="term" value="F:zinc ion binding"/>
    <property type="evidence" value="ECO:0007669"/>
    <property type="project" value="UniProtKB-KW"/>
</dbReference>
<organism evidence="15">
    <name type="scientific">Selaginella moellendorffii</name>
    <name type="common">Spikemoss</name>
    <dbReference type="NCBI Taxonomy" id="88036"/>
    <lineage>
        <taxon>Eukaryota</taxon>
        <taxon>Viridiplantae</taxon>
        <taxon>Streptophyta</taxon>
        <taxon>Embryophyta</taxon>
        <taxon>Tracheophyta</taxon>
        <taxon>Lycopodiopsida</taxon>
        <taxon>Selaginellales</taxon>
        <taxon>Selaginellaceae</taxon>
        <taxon>Selaginella</taxon>
    </lineage>
</organism>
<dbReference type="Proteomes" id="UP000001514">
    <property type="component" value="Unassembled WGS sequence"/>
</dbReference>
<dbReference type="STRING" id="88036.D8T4Y7"/>
<dbReference type="PROSITE" id="PS00518">
    <property type="entry name" value="ZF_RING_1"/>
    <property type="match status" value="1"/>
</dbReference>
<dbReference type="EMBL" id="GL377675">
    <property type="protein sequence ID" value="EFJ08313.1"/>
    <property type="molecule type" value="Genomic_DNA"/>
</dbReference>
<protein>
    <recommendedName>
        <fullName evidence="4">RING-type E3 ubiquitin transferase</fullName>
        <ecNumber evidence="4">2.3.2.27</ecNumber>
    </recommendedName>
</protein>
<evidence type="ECO:0000256" key="1">
    <source>
        <dbReference type="ARBA" id="ARBA00000900"/>
    </source>
</evidence>
<reference evidence="14 15" key="1">
    <citation type="journal article" date="2011" name="Science">
        <title>The Selaginella genome identifies genetic changes associated with the evolution of vascular plants.</title>
        <authorList>
            <person name="Banks J.A."/>
            <person name="Nishiyama T."/>
            <person name="Hasebe M."/>
            <person name="Bowman J.L."/>
            <person name="Gribskov M."/>
            <person name="dePamphilis C."/>
            <person name="Albert V.A."/>
            <person name="Aono N."/>
            <person name="Aoyama T."/>
            <person name="Ambrose B.A."/>
            <person name="Ashton N.W."/>
            <person name="Axtell M.J."/>
            <person name="Barker E."/>
            <person name="Barker M.S."/>
            <person name="Bennetzen J.L."/>
            <person name="Bonawitz N.D."/>
            <person name="Chapple C."/>
            <person name="Cheng C."/>
            <person name="Correa L.G."/>
            <person name="Dacre M."/>
            <person name="DeBarry J."/>
            <person name="Dreyer I."/>
            <person name="Elias M."/>
            <person name="Engstrom E.M."/>
            <person name="Estelle M."/>
            <person name="Feng L."/>
            <person name="Finet C."/>
            <person name="Floyd S.K."/>
            <person name="Frommer W.B."/>
            <person name="Fujita T."/>
            <person name="Gramzow L."/>
            <person name="Gutensohn M."/>
            <person name="Harholt J."/>
            <person name="Hattori M."/>
            <person name="Heyl A."/>
            <person name="Hirai T."/>
            <person name="Hiwatashi Y."/>
            <person name="Ishikawa M."/>
            <person name="Iwata M."/>
            <person name="Karol K.G."/>
            <person name="Koehler B."/>
            <person name="Kolukisaoglu U."/>
            <person name="Kubo M."/>
            <person name="Kurata T."/>
            <person name="Lalonde S."/>
            <person name="Li K."/>
            <person name="Li Y."/>
            <person name="Litt A."/>
            <person name="Lyons E."/>
            <person name="Manning G."/>
            <person name="Maruyama T."/>
            <person name="Michael T.P."/>
            <person name="Mikami K."/>
            <person name="Miyazaki S."/>
            <person name="Morinaga S."/>
            <person name="Murata T."/>
            <person name="Mueller-Roeber B."/>
            <person name="Nelson D.R."/>
            <person name="Obara M."/>
            <person name="Oguri Y."/>
            <person name="Olmstead R.G."/>
            <person name="Onodera N."/>
            <person name="Petersen B.L."/>
            <person name="Pils B."/>
            <person name="Prigge M."/>
            <person name="Rensing S.A."/>
            <person name="Riano-Pachon D.M."/>
            <person name="Roberts A.W."/>
            <person name="Sato Y."/>
            <person name="Scheller H.V."/>
            <person name="Schulz B."/>
            <person name="Schulz C."/>
            <person name="Shakirov E.V."/>
            <person name="Shibagaki N."/>
            <person name="Shinohara N."/>
            <person name="Shippen D.E."/>
            <person name="Soerensen I."/>
            <person name="Sotooka R."/>
            <person name="Sugimoto N."/>
            <person name="Sugita M."/>
            <person name="Sumikawa N."/>
            <person name="Tanurdzic M."/>
            <person name="Theissen G."/>
            <person name="Ulvskov P."/>
            <person name="Wakazuki S."/>
            <person name="Weng J.K."/>
            <person name="Willats W.W."/>
            <person name="Wipf D."/>
            <person name="Wolf P.G."/>
            <person name="Yang L."/>
            <person name="Zimmer A.D."/>
            <person name="Zhu Q."/>
            <person name="Mitros T."/>
            <person name="Hellsten U."/>
            <person name="Loque D."/>
            <person name="Otillar R."/>
            <person name="Salamov A."/>
            <person name="Schmutz J."/>
            <person name="Shapiro H."/>
            <person name="Lindquist E."/>
            <person name="Lucas S."/>
            <person name="Rokhsar D."/>
            <person name="Grigoriev I.V."/>
        </authorList>
    </citation>
    <scope>NUCLEOTIDE SEQUENCE [LARGE SCALE GENOMIC DNA]</scope>
</reference>
<dbReference type="OMA" id="HHESNFF"/>
<evidence type="ECO:0000313" key="14">
    <source>
        <dbReference type="EMBL" id="EFJ08313.1"/>
    </source>
</evidence>
<dbReference type="EC" id="2.3.2.27" evidence="4"/>
<evidence type="ECO:0000256" key="9">
    <source>
        <dbReference type="ARBA" id="ARBA00022833"/>
    </source>
</evidence>
<dbReference type="SMART" id="SM00184">
    <property type="entry name" value="RING"/>
    <property type="match status" value="1"/>
</dbReference>
<keyword evidence="6" id="KW-0479">Metal-binding</keyword>
<keyword evidence="9" id="KW-0862">Zinc</keyword>
<evidence type="ECO:0000256" key="8">
    <source>
        <dbReference type="ARBA" id="ARBA00022786"/>
    </source>
</evidence>